<sequence>MTTRISEEGPTSSAAPSHSDGISPNERCTCDPVKRRPCRPHGTRNKAAVNNELLKLGPAEGTSIEVQKTRSLEEDGTVGKHYTPSTSWLINKGFDRNRKAALWKCYVQPGTIILADVDHIFFWMPRLQPTRYIEARVLKVLILVYRY</sequence>
<proteinExistence type="predicted"/>
<accession>A0ABD3GFY3</accession>
<organism evidence="2 3">
    <name type="scientific">Riccia sorocarpa</name>
    <dbReference type="NCBI Taxonomy" id="122646"/>
    <lineage>
        <taxon>Eukaryota</taxon>
        <taxon>Viridiplantae</taxon>
        <taxon>Streptophyta</taxon>
        <taxon>Embryophyta</taxon>
        <taxon>Marchantiophyta</taxon>
        <taxon>Marchantiopsida</taxon>
        <taxon>Marchantiidae</taxon>
        <taxon>Marchantiales</taxon>
        <taxon>Ricciaceae</taxon>
        <taxon>Riccia</taxon>
    </lineage>
</organism>
<dbReference type="Proteomes" id="UP001633002">
    <property type="component" value="Unassembled WGS sequence"/>
</dbReference>
<evidence type="ECO:0000256" key="1">
    <source>
        <dbReference type="SAM" id="MobiDB-lite"/>
    </source>
</evidence>
<keyword evidence="3" id="KW-1185">Reference proteome</keyword>
<comment type="caution">
    <text evidence="2">The sequence shown here is derived from an EMBL/GenBank/DDBJ whole genome shotgun (WGS) entry which is preliminary data.</text>
</comment>
<reference evidence="2 3" key="1">
    <citation type="submission" date="2024-09" db="EMBL/GenBank/DDBJ databases">
        <title>Chromosome-scale assembly of Riccia sorocarpa.</title>
        <authorList>
            <person name="Paukszto L."/>
        </authorList>
    </citation>
    <scope>NUCLEOTIDE SEQUENCE [LARGE SCALE GENOMIC DNA]</scope>
    <source>
        <strain evidence="2">LP-2024</strain>
        <tissue evidence="2">Aerial parts of the thallus</tissue>
    </source>
</reference>
<name>A0ABD3GFY3_9MARC</name>
<protein>
    <submittedName>
        <fullName evidence="2">Uncharacterized protein</fullName>
    </submittedName>
</protein>
<feature type="compositionally biased region" description="Polar residues" evidence="1">
    <location>
        <begin position="1"/>
        <end position="22"/>
    </location>
</feature>
<gene>
    <name evidence="2" type="ORF">R1sor_027534</name>
</gene>
<dbReference type="AlphaFoldDB" id="A0ABD3GFY3"/>
<dbReference type="EMBL" id="JBJQOH010000008">
    <property type="protein sequence ID" value="KAL3677586.1"/>
    <property type="molecule type" value="Genomic_DNA"/>
</dbReference>
<evidence type="ECO:0000313" key="3">
    <source>
        <dbReference type="Proteomes" id="UP001633002"/>
    </source>
</evidence>
<feature type="region of interest" description="Disordered" evidence="1">
    <location>
        <begin position="1"/>
        <end position="28"/>
    </location>
</feature>
<evidence type="ECO:0000313" key="2">
    <source>
        <dbReference type="EMBL" id="KAL3677586.1"/>
    </source>
</evidence>